<dbReference type="Proteomes" id="UP000031727">
    <property type="component" value="Segment"/>
</dbReference>
<evidence type="ECO:0000313" key="4">
    <source>
        <dbReference type="Proteomes" id="UP000031727"/>
    </source>
</evidence>
<dbReference type="KEGG" id="vg:26623469"/>
<feature type="coiled-coil region" evidence="1">
    <location>
        <begin position="60"/>
        <end position="87"/>
    </location>
</feature>
<name>A0A0B5A558_9CAUD</name>
<dbReference type="EMBL" id="KP202969">
    <property type="protein sequence ID" value="AJD82825.1"/>
    <property type="molecule type" value="Genomic_DNA"/>
</dbReference>
<keyword evidence="1" id="KW-0175">Coiled coil</keyword>
<evidence type="ECO:0000256" key="1">
    <source>
        <dbReference type="SAM" id="Coils"/>
    </source>
</evidence>
<sequence>MSLEQQLTETSQAVLMLTKSVDLLTALLGDVIASNDSLTAALKSVKLPETGGKLEVTVDKAAIKEAAEKAKKEADNAAAKASKVQQTAEASPAPFEKEDFAKRMGEIVELVNALEGDGRAIAQGVLALTGSDKIGMTLAMSAEKQAEAINNLDDAIKLLKSDDKTIAINQQVMGLLVDLFKPKQEAKAETQSAPAEDDFPADEGDKPNTDYYDNDTKIELTQVQLAMRAHAATFGKDSAIAIIKAGGSPTGAAKDLPELRRKSVIDKLMQGA</sequence>
<feature type="compositionally biased region" description="Basic and acidic residues" evidence="2">
    <location>
        <begin position="203"/>
        <end position="212"/>
    </location>
</feature>
<accession>A0A0B5A558</accession>
<evidence type="ECO:0000313" key="3">
    <source>
        <dbReference type="EMBL" id="AJD82825.1"/>
    </source>
</evidence>
<protein>
    <submittedName>
        <fullName evidence="3">Uncharacterized protein</fullName>
    </submittedName>
</protein>
<proteinExistence type="predicted"/>
<gene>
    <name evidence="3" type="ORF">JWX_00060</name>
</gene>
<evidence type="ECO:0000256" key="2">
    <source>
        <dbReference type="SAM" id="MobiDB-lite"/>
    </source>
</evidence>
<feature type="region of interest" description="Disordered" evidence="2">
    <location>
        <begin position="187"/>
        <end position="212"/>
    </location>
</feature>
<dbReference type="GeneID" id="26623469"/>
<organism evidence="3 4">
    <name type="scientific">Achromobacter phage JWX</name>
    <dbReference type="NCBI Taxonomy" id="1589746"/>
    <lineage>
        <taxon>Viruses</taxon>
        <taxon>Duplodnaviria</taxon>
        <taxon>Heunggongvirae</taxon>
        <taxon>Uroviricota</taxon>
        <taxon>Caudoviricetes</taxon>
        <taxon>Steinhofvirus</taxon>
        <taxon>Steinhofvirus JWX</taxon>
    </lineage>
</organism>
<reference evidence="3 4" key="1">
    <citation type="submission" date="2014-11" db="EMBL/GenBank/DDBJ databases">
        <title>Characterization and genome comparisons of three Achromobacter phages of the Siphoviridae family.</title>
        <authorList>
            <person name="Dreiseikelmann B."/>
            <person name="Bunk B."/>
            <person name="Rohde M."/>
            <person name="Wittmann J."/>
        </authorList>
    </citation>
    <scope>NUCLEOTIDE SEQUENCE [LARGE SCALE GENOMIC DNA]</scope>
</reference>
<keyword evidence="4" id="KW-1185">Reference proteome</keyword>
<dbReference type="RefSeq" id="YP_009196244.1">
    <property type="nucleotide sequence ID" value="NC_028768.1"/>
</dbReference>